<dbReference type="GeneID" id="64974118"/>
<keyword evidence="4" id="KW-1185">Reference proteome</keyword>
<evidence type="ECO:0000313" key="4">
    <source>
        <dbReference type="Proteomes" id="UP000654913"/>
    </source>
</evidence>
<dbReference type="InterPro" id="IPR029058">
    <property type="entry name" value="AB_hydrolase_fold"/>
</dbReference>
<dbReference type="PANTHER" id="PTHR12277">
    <property type="entry name" value="ALPHA/BETA HYDROLASE DOMAIN-CONTAINING PROTEIN"/>
    <property type="match status" value="1"/>
</dbReference>
<dbReference type="Gene3D" id="3.40.50.1820">
    <property type="entry name" value="alpha/beta hydrolase"/>
    <property type="match status" value="1"/>
</dbReference>
<dbReference type="SUPFAM" id="SSF53474">
    <property type="entry name" value="alpha/beta-Hydrolases"/>
    <property type="match status" value="1"/>
</dbReference>
<reference evidence="3" key="1">
    <citation type="submission" date="2021-01" db="EMBL/GenBank/DDBJ databases">
        <authorList>
            <consortium name="Aspergillus puulaauensis MK2 genome sequencing consortium"/>
            <person name="Kazuki M."/>
            <person name="Futagami T."/>
        </authorList>
    </citation>
    <scope>NUCLEOTIDE SEQUENCE</scope>
    <source>
        <strain evidence="3">MK2</strain>
    </source>
</reference>
<gene>
    <name evidence="3" type="ORF">APUU_40557S</name>
</gene>
<accession>A0A7R8ANT2</accession>
<proteinExistence type="predicted"/>
<protein>
    <recommendedName>
        <fullName evidence="2">AB hydrolase-1 domain-containing protein</fullName>
    </recommendedName>
</protein>
<keyword evidence="1" id="KW-0812">Transmembrane</keyword>
<dbReference type="InterPro" id="IPR000073">
    <property type="entry name" value="AB_hydrolase_1"/>
</dbReference>
<keyword evidence="1" id="KW-1133">Transmembrane helix</keyword>
<dbReference type="Pfam" id="PF12697">
    <property type="entry name" value="Abhydrolase_6"/>
    <property type="match status" value="1"/>
</dbReference>
<dbReference type="PANTHER" id="PTHR12277:SF81">
    <property type="entry name" value="PROTEIN ABHD13"/>
    <property type="match status" value="1"/>
</dbReference>
<dbReference type="EMBL" id="AP024446">
    <property type="protein sequence ID" value="BCS24113.1"/>
    <property type="molecule type" value="Genomic_DNA"/>
</dbReference>
<feature type="domain" description="AB hydrolase-1" evidence="2">
    <location>
        <begin position="130"/>
        <end position="336"/>
    </location>
</feature>
<reference evidence="3" key="2">
    <citation type="submission" date="2021-02" db="EMBL/GenBank/DDBJ databases">
        <title>Aspergillus puulaauensis MK2 genome sequence.</title>
        <authorList>
            <person name="Futagami T."/>
            <person name="Mori K."/>
            <person name="Kadooka C."/>
            <person name="Tanaka T."/>
        </authorList>
    </citation>
    <scope>NUCLEOTIDE SEQUENCE</scope>
    <source>
        <strain evidence="3">MK2</strain>
    </source>
</reference>
<name>A0A7R8ANT2_9EURO</name>
<dbReference type="RefSeq" id="XP_041556307.1">
    <property type="nucleotide sequence ID" value="XM_041703642.1"/>
</dbReference>
<feature type="transmembrane region" description="Helical" evidence="1">
    <location>
        <begin position="12"/>
        <end position="31"/>
    </location>
</feature>
<dbReference type="OrthoDB" id="446723at2759"/>
<evidence type="ECO:0000313" key="3">
    <source>
        <dbReference type="EMBL" id="BCS24113.1"/>
    </source>
</evidence>
<dbReference type="KEGG" id="apuu:APUU_40557S"/>
<dbReference type="Proteomes" id="UP000654913">
    <property type="component" value="Chromosome 4"/>
</dbReference>
<keyword evidence="1" id="KW-0472">Membrane</keyword>
<organism evidence="3 4">
    <name type="scientific">Aspergillus puulaauensis</name>
    <dbReference type="NCBI Taxonomy" id="1220207"/>
    <lineage>
        <taxon>Eukaryota</taxon>
        <taxon>Fungi</taxon>
        <taxon>Dikarya</taxon>
        <taxon>Ascomycota</taxon>
        <taxon>Pezizomycotina</taxon>
        <taxon>Eurotiomycetes</taxon>
        <taxon>Eurotiomycetidae</taxon>
        <taxon>Eurotiales</taxon>
        <taxon>Aspergillaceae</taxon>
        <taxon>Aspergillus</taxon>
    </lineage>
</organism>
<evidence type="ECO:0000259" key="2">
    <source>
        <dbReference type="Pfam" id="PF12697"/>
    </source>
</evidence>
<dbReference type="AlphaFoldDB" id="A0A7R8ANT2"/>
<evidence type="ECO:0000256" key="1">
    <source>
        <dbReference type="SAM" id="Phobius"/>
    </source>
</evidence>
<sequence>MVEFNPILRKAYWLLAASGLIYVSIVCSLTFPEVQRFAVYLNKLNPTIWEDVNLVESFGFLKTQVQPFNLVTPDNETIYGWHLLPLHMCNEHAAELDMNKPAGPANDYTSTPAFKLLANDPNARVVVSFHGNAGHLGSAQRPETYRMLLGLSSSTNPIHVFSIDYRGFGLSTGTPTEEGLITDGVALLNFLTSSSLNISSSRITIVGQSLGTAVSAAVAERFLFGSSNPNAVQSAIKDPEPFAGVILMASFSNIPNLIESYSVKGITPPILSPLRGYPRIQDWARSHIVDRWDTAARVARLTGADGNMARSNSTYANKGLKLVILHAENDVEIPWYEGVRVFEAATNLSHPRKVPSIRSSIWEANPDKSALVKEVLWKKVYYGGHNRIATFSEAAFEVLRTFHR</sequence>